<keyword evidence="4 7" id="KW-0808">Transferase</keyword>
<dbReference type="EC" id="2.6.1.-" evidence="7"/>
<dbReference type="Gene3D" id="3.90.1150.10">
    <property type="entry name" value="Aspartate Aminotransferase, domain 1"/>
    <property type="match status" value="1"/>
</dbReference>
<dbReference type="PANTHER" id="PTHR46383:SF1">
    <property type="entry name" value="ASPARTATE AMINOTRANSFERASE"/>
    <property type="match status" value="1"/>
</dbReference>
<name>A0ABV7M947_9PROT</name>
<dbReference type="RefSeq" id="WP_189572889.1">
    <property type="nucleotide sequence ID" value="NZ_BMXU01000001.1"/>
</dbReference>
<feature type="domain" description="Aminotransferase class I/classII large" evidence="8">
    <location>
        <begin position="34"/>
        <end position="393"/>
    </location>
</feature>
<dbReference type="InterPro" id="IPR050596">
    <property type="entry name" value="AspAT/PAT-like"/>
</dbReference>
<dbReference type="InterPro" id="IPR004839">
    <property type="entry name" value="Aminotransferase_I/II_large"/>
</dbReference>
<evidence type="ECO:0000256" key="6">
    <source>
        <dbReference type="ARBA" id="ARBA00049185"/>
    </source>
</evidence>
<comment type="caution">
    <text evidence="9">The sequence shown here is derived from an EMBL/GenBank/DDBJ whole genome shotgun (WGS) entry which is preliminary data.</text>
</comment>
<dbReference type="GO" id="GO:0008483">
    <property type="term" value="F:transaminase activity"/>
    <property type="evidence" value="ECO:0007669"/>
    <property type="project" value="UniProtKB-KW"/>
</dbReference>
<protein>
    <recommendedName>
        <fullName evidence="7">Aminotransferase</fullName>
        <ecNumber evidence="7">2.6.1.-</ecNumber>
    </recommendedName>
</protein>
<dbReference type="SUPFAM" id="SSF53383">
    <property type="entry name" value="PLP-dependent transferases"/>
    <property type="match status" value="1"/>
</dbReference>
<evidence type="ECO:0000256" key="4">
    <source>
        <dbReference type="ARBA" id="ARBA00022679"/>
    </source>
</evidence>
<comment type="similarity">
    <text evidence="2 7">Belongs to the class-I pyridoxal-phosphate-dependent aminotransferase family.</text>
</comment>
<reference evidence="10" key="1">
    <citation type="journal article" date="2019" name="Int. J. Syst. Evol. Microbiol.">
        <title>The Global Catalogue of Microorganisms (GCM) 10K type strain sequencing project: providing services to taxonomists for standard genome sequencing and annotation.</title>
        <authorList>
            <consortium name="The Broad Institute Genomics Platform"/>
            <consortium name="The Broad Institute Genome Sequencing Center for Infectious Disease"/>
            <person name="Wu L."/>
            <person name="Ma J."/>
        </authorList>
    </citation>
    <scope>NUCLEOTIDE SEQUENCE [LARGE SCALE GENOMIC DNA]</scope>
    <source>
        <strain evidence="10">KCTC 22245</strain>
    </source>
</reference>
<dbReference type="PROSITE" id="PS00105">
    <property type="entry name" value="AA_TRANSFER_CLASS_1"/>
    <property type="match status" value="1"/>
</dbReference>
<evidence type="ECO:0000256" key="1">
    <source>
        <dbReference type="ARBA" id="ARBA00001933"/>
    </source>
</evidence>
<gene>
    <name evidence="9" type="ORF">ACFONP_02480</name>
</gene>
<dbReference type="InterPro" id="IPR015424">
    <property type="entry name" value="PyrdxlP-dep_Trfase"/>
</dbReference>
<dbReference type="Pfam" id="PF00155">
    <property type="entry name" value="Aminotran_1_2"/>
    <property type="match status" value="1"/>
</dbReference>
<evidence type="ECO:0000256" key="3">
    <source>
        <dbReference type="ARBA" id="ARBA00022576"/>
    </source>
</evidence>
<comment type="catalytic activity">
    <reaction evidence="6">
        <text>L-aspartate + 2-oxoglutarate = oxaloacetate + L-glutamate</text>
        <dbReference type="Rhea" id="RHEA:21824"/>
        <dbReference type="ChEBI" id="CHEBI:16452"/>
        <dbReference type="ChEBI" id="CHEBI:16810"/>
        <dbReference type="ChEBI" id="CHEBI:29985"/>
        <dbReference type="ChEBI" id="CHEBI:29991"/>
        <dbReference type="EC" id="2.6.1.1"/>
    </reaction>
</comment>
<dbReference type="InterPro" id="IPR015421">
    <property type="entry name" value="PyrdxlP-dep_Trfase_major"/>
</dbReference>
<dbReference type="PANTHER" id="PTHR46383">
    <property type="entry name" value="ASPARTATE AMINOTRANSFERASE"/>
    <property type="match status" value="1"/>
</dbReference>
<dbReference type="Gene3D" id="3.40.640.10">
    <property type="entry name" value="Type I PLP-dependent aspartate aminotransferase-like (Major domain)"/>
    <property type="match status" value="1"/>
</dbReference>
<keyword evidence="10" id="KW-1185">Reference proteome</keyword>
<dbReference type="InterPro" id="IPR015422">
    <property type="entry name" value="PyrdxlP-dep_Trfase_small"/>
</dbReference>
<evidence type="ECO:0000256" key="5">
    <source>
        <dbReference type="ARBA" id="ARBA00022898"/>
    </source>
</evidence>
<evidence type="ECO:0000259" key="8">
    <source>
        <dbReference type="Pfam" id="PF00155"/>
    </source>
</evidence>
<evidence type="ECO:0000256" key="7">
    <source>
        <dbReference type="RuleBase" id="RU000481"/>
    </source>
</evidence>
<dbReference type="InterPro" id="IPR004838">
    <property type="entry name" value="NHTrfase_class1_PyrdxlP-BS"/>
</dbReference>
<evidence type="ECO:0000313" key="10">
    <source>
        <dbReference type="Proteomes" id="UP001595607"/>
    </source>
</evidence>
<dbReference type="CDD" id="cd00609">
    <property type="entry name" value="AAT_like"/>
    <property type="match status" value="1"/>
</dbReference>
<sequence>MTNLIVSEALGRVAPSPTIAVSQKARDLKAKGCDVIALAAGEPDFPTPEHIAEAGIKAIRDGHTGYTAVDGIPELKDAVAAKFARDNNLTYDAGTEIAVTSGGKFAIYAAMMATLNPGDEVIVPAPYWVSYPDIVKLCGAKPVIVEMKPEDGFRLDPQALEAAITPKTRWLILNSPGNPTGSVMEEPHLRAIADVLLKHPKVWVLTDDIYEHVIYDATFATIAQVERKLKERTLTMNGASKAYSMTGWRIGYVGGPSSLIAAMRKLASQTTTNPCSISQWAAVAALNGDHGFLAERNKAFRARRDHLLDVLGKAPGLSVNKPEGAFYLFFSCEGLLGGKVGERILETDLEVAEALLEEELVALVSGTAFGKAPFLRLSYAASMEELEEAGKRITRFCERVER</sequence>
<accession>A0ABV7M947</accession>
<keyword evidence="5" id="KW-0663">Pyridoxal phosphate</keyword>
<evidence type="ECO:0000256" key="2">
    <source>
        <dbReference type="ARBA" id="ARBA00007441"/>
    </source>
</evidence>
<dbReference type="Proteomes" id="UP001595607">
    <property type="component" value="Unassembled WGS sequence"/>
</dbReference>
<comment type="cofactor">
    <cofactor evidence="1 7">
        <name>pyridoxal 5'-phosphate</name>
        <dbReference type="ChEBI" id="CHEBI:597326"/>
    </cofactor>
</comment>
<proteinExistence type="inferred from homology"/>
<organism evidence="9 10">
    <name type="scientific">Parvularcula lutaonensis</name>
    <dbReference type="NCBI Taxonomy" id="491923"/>
    <lineage>
        <taxon>Bacteria</taxon>
        <taxon>Pseudomonadati</taxon>
        <taxon>Pseudomonadota</taxon>
        <taxon>Alphaproteobacteria</taxon>
        <taxon>Parvularculales</taxon>
        <taxon>Parvularculaceae</taxon>
        <taxon>Parvularcula</taxon>
    </lineage>
</organism>
<evidence type="ECO:0000313" key="9">
    <source>
        <dbReference type="EMBL" id="MFC3301598.1"/>
    </source>
</evidence>
<dbReference type="EMBL" id="JBHRVA010000002">
    <property type="protein sequence ID" value="MFC3301598.1"/>
    <property type="molecule type" value="Genomic_DNA"/>
</dbReference>
<keyword evidence="3 7" id="KW-0032">Aminotransferase</keyword>